<dbReference type="InterPro" id="IPR052635">
    <property type="entry name" value="Sec_Metab_Biosynth_Reg"/>
</dbReference>
<dbReference type="CDD" id="cd14688">
    <property type="entry name" value="bZIP_YAP"/>
    <property type="match status" value="1"/>
</dbReference>
<feature type="compositionally biased region" description="Basic and acidic residues" evidence="1">
    <location>
        <begin position="68"/>
        <end position="88"/>
    </location>
</feature>
<dbReference type="PANTHER" id="PTHR39607:SF1">
    <property type="entry name" value="B-ZIP TRANSCRIPTION FACTOR (EUROFUNG)"/>
    <property type="match status" value="1"/>
</dbReference>
<dbReference type="RefSeq" id="XP_040749046.1">
    <property type="nucleotide sequence ID" value="XM_040897860.1"/>
</dbReference>
<feature type="domain" description="BZIP" evidence="2">
    <location>
        <begin position="45"/>
        <end position="60"/>
    </location>
</feature>
<feature type="compositionally biased region" description="Polar residues" evidence="1">
    <location>
        <begin position="1"/>
        <end position="34"/>
    </location>
</feature>
<dbReference type="SUPFAM" id="SSF57959">
    <property type="entry name" value="Leucine zipper domain"/>
    <property type="match status" value="1"/>
</dbReference>
<gene>
    <name evidence="3" type="ORF">P175DRAFT_0504398</name>
</gene>
<feature type="region of interest" description="Disordered" evidence="1">
    <location>
        <begin position="239"/>
        <end position="273"/>
    </location>
</feature>
<evidence type="ECO:0000313" key="4">
    <source>
        <dbReference type="Proteomes" id="UP000244073"/>
    </source>
</evidence>
<dbReference type="EMBL" id="MSFN02000009">
    <property type="protein sequence ID" value="PTU17654.1"/>
    <property type="molecule type" value="Genomic_DNA"/>
</dbReference>
<dbReference type="VEuPathDB" id="FungiDB:P175DRAFT_0504398"/>
<accession>A0A2T5LN03</accession>
<dbReference type="GeneID" id="63814742"/>
<dbReference type="OrthoDB" id="194358at2759"/>
<dbReference type="Proteomes" id="UP000244073">
    <property type="component" value="Unassembled WGS sequence"/>
</dbReference>
<reference evidence="3 4" key="1">
    <citation type="journal article" date="2018" name="Proc. Natl. Acad. Sci. U.S.A.">
        <title>Linking secondary metabolites to gene clusters through genome sequencing of six diverse Aspergillus species.</title>
        <authorList>
            <person name="Kaerboelling I."/>
            <person name="Vesth T.C."/>
            <person name="Frisvad J.C."/>
            <person name="Nybo J.L."/>
            <person name="Theobald S."/>
            <person name="Kuo A."/>
            <person name="Bowyer P."/>
            <person name="Matsuda Y."/>
            <person name="Mondo S."/>
            <person name="Lyhne E.K."/>
            <person name="Kogle M.E."/>
            <person name="Clum A."/>
            <person name="Lipzen A."/>
            <person name="Salamov A."/>
            <person name="Ngan C.Y."/>
            <person name="Daum C."/>
            <person name="Chiniquy J."/>
            <person name="Barry K."/>
            <person name="LaButti K."/>
            <person name="Haridas S."/>
            <person name="Simmons B.A."/>
            <person name="Magnuson J.K."/>
            <person name="Mortensen U.H."/>
            <person name="Larsen T.O."/>
            <person name="Grigoriev I.V."/>
            <person name="Baker S.E."/>
            <person name="Andersen M.R."/>
        </authorList>
    </citation>
    <scope>NUCLEOTIDE SEQUENCE [LARGE SCALE GENOMIC DNA]</scope>
    <source>
        <strain evidence="3 4">IBT 24754</strain>
    </source>
</reference>
<sequence length="291" mass="32271">MHRSNGYSYQQQSTGSRTNHGTSSAFSPNANPNEDWTKISDLAERRRIQNRIAQRNYRKKLKRRLEDLEKRAASASESPERSLEKPEAPAKTINPVKSRSKHARSAKSTSNVHHPSSADRVSTYDGYPAQEDRGSMFQYQSTRQLSTSPPPVLSYSSYSSMDPYTHPTYAQPPAYHSISNPYTDLSFHSEYGSPVPSILPVSMSTGGPAKKYSYADEDIISPFSMSYASMAGIDLSPAPQHLSENNIPMPPLSQVYSDDHSSPSTPAEPSSLIYPLTPEPDLCSLHPYPLL</sequence>
<feature type="region of interest" description="Disordered" evidence="1">
    <location>
        <begin position="1"/>
        <end position="43"/>
    </location>
</feature>
<evidence type="ECO:0000313" key="3">
    <source>
        <dbReference type="EMBL" id="PTU17654.1"/>
    </source>
</evidence>
<dbReference type="InterPro" id="IPR004827">
    <property type="entry name" value="bZIP"/>
</dbReference>
<evidence type="ECO:0000259" key="2">
    <source>
        <dbReference type="PROSITE" id="PS00036"/>
    </source>
</evidence>
<dbReference type="AlphaFoldDB" id="A0A2T5LN03"/>
<dbReference type="PROSITE" id="PS00036">
    <property type="entry name" value="BZIP_BASIC"/>
    <property type="match status" value="1"/>
</dbReference>
<organism evidence="3 4">
    <name type="scientific">Aspergillus ochraceoroseus IBT 24754</name>
    <dbReference type="NCBI Taxonomy" id="1392256"/>
    <lineage>
        <taxon>Eukaryota</taxon>
        <taxon>Fungi</taxon>
        <taxon>Dikarya</taxon>
        <taxon>Ascomycota</taxon>
        <taxon>Pezizomycotina</taxon>
        <taxon>Eurotiomycetes</taxon>
        <taxon>Eurotiomycetidae</taxon>
        <taxon>Eurotiales</taxon>
        <taxon>Aspergillaceae</taxon>
        <taxon>Aspergillus</taxon>
        <taxon>Aspergillus subgen. Nidulantes</taxon>
    </lineage>
</organism>
<dbReference type="InterPro" id="IPR046347">
    <property type="entry name" value="bZIP_sf"/>
</dbReference>
<proteinExistence type="predicted"/>
<dbReference type="Gene3D" id="1.20.5.170">
    <property type="match status" value="1"/>
</dbReference>
<evidence type="ECO:0000256" key="1">
    <source>
        <dbReference type="SAM" id="MobiDB-lite"/>
    </source>
</evidence>
<protein>
    <recommendedName>
        <fullName evidence="2">BZIP domain-containing protein</fullName>
    </recommendedName>
</protein>
<feature type="region of interest" description="Disordered" evidence="1">
    <location>
        <begin position="68"/>
        <end position="131"/>
    </location>
</feature>
<dbReference type="PANTHER" id="PTHR39607">
    <property type="entry name" value="XANTHOCILLIN BIOSYNTHESIS CLUSTER TRANSCRIPTION FACTOR XANC-RELATED"/>
    <property type="match status" value="1"/>
</dbReference>
<dbReference type="GO" id="GO:0003700">
    <property type="term" value="F:DNA-binding transcription factor activity"/>
    <property type="evidence" value="ECO:0007669"/>
    <property type="project" value="InterPro"/>
</dbReference>
<comment type="caution">
    <text evidence="3">The sequence shown here is derived from an EMBL/GenBank/DDBJ whole genome shotgun (WGS) entry which is preliminary data.</text>
</comment>
<name>A0A2T5LN03_9EURO</name>